<accession>A0ABW7H3B3</accession>
<dbReference type="InterPro" id="IPR036188">
    <property type="entry name" value="FAD/NAD-bd_sf"/>
</dbReference>
<evidence type="ECO:0000313" key="3">
    <source>
        <dbReference type="Proteomes" id="UP001606303"/>
    </source>
</evidence>
<proteinExistence type="predicted"/>
<organism evidence="2 3">
    <name type="scientific">Pelomonas baiyunensis</name>
    <dbReference type="NCBI Taxonomy" id="3299026"/>
    <lineage>
        <taxon>Bacteria</taxon>
        <taxon>Pseudomonadati</taxon>
        <taxon>Pseudomonadota</taxon>
        <taxon>Betaproteobacteria</taxon>
        <taxon>Burkholderiales</taxon>
        <taxon>Sphaerotilaceae</taxon>
        <taxon>Roseateles</taxon>
    </lineage>
</organism>
<reference evidence="2 3" key="1">
    <citation type="submission" date="2024-08" db="EMBL/GenBank/DDBJ databases">
        <authorList>
            <person name="Lu H."/>
        </authorList>
    </citation>
    <scope>NUCLEOTIDE SEQUENCE [LARGE SCALE GENOMIC DNA]</scope>
    <source>
        <strain evidence="2 3">BYS87W</strain>
    </source>
</reference>
<keyword evidence="3" id="KW-1185">Reference proteome</keyword>
<name>A0ABW7H3B3_9BURK</name>
<dbReference type="Gene3D" id="3.50.50.60">
    <property type="entry name" value="FAD/NAD(P)-binding domain"/>
    <property type="match status" value="1"/>
</dbReference>
<dbReference type="Pfam" id="PF13454">
    <property type="entry name" value="NAD_binding_9"/>
    <property type="match status" value="1"/>
</dbReference>
<dbReference type="EMBL" id="JBIGIB010000006">
    <property type="protein sequence ID" value="MFG6468678.1"/>
    <property type="molecule type" value="Genomic_DNA"/>
</dbReference>
<evidence type="ECO:0000313" key="2">
    <source>
        <dbReference type="EMBL" id="MFG6468678.1"/>
    </source>
</evidence>
<dbReference type="PANTHER" id="PTHR40254">
    <property type="entry name" value="BLR0577 PROTEIN"/>
    <property type="match status" value="1"/>
</dbReference>
<dbReference type="Proteomes" id="UP001606303">
    <property type="component" value="Unassembled WGS sequence"/>
</dbReference>
<gene>
    <name evidence="2" type="ORF">ACG01O_18795</name>
</gene>
<comment type="caution">
    <text evidence="2">The sequence shown here is derived from an EMBL/GenBank/DDBJ whole genome shotgun (WGS) entry which is preliminary data.</text>
</comment>
<dbReference type="PANTHER" id="PTHR40254:SF1">
    <property type="entry name" value="BLR0577 PROTEIN"/>
    <property type="match status" value="1"/>
</dbReference>
<dbReference type="InterPro" id="IPR038732">
    <property type="entry name" value="HpyO/CreE_NAD-binding"/>
</dbReference>
<feature type="domain" description="FAD-dependent urate hydroxylase HpyO/Asp monooxygenase CreE-like FAD/NAD(P)-binding" evidence="1">
    <location>
        <begin position="5"/>
        <end position="154"/>
    </location>
</feature>
<protein>
    <submittedName>
        <fullName evidence="2">FAD/NAD(P)-binding protein</fullName>
    </submittedName>
</protein>
<sequence>MRRLALVGGGYSAVALLLSLAEQWRPDDGALAVDVFEPSATLGQGLAYAPWERGDWGPLLNVPAGRMGPTVARQDDFAQWWRQRGGRAADFAPRAAYGRYLAQTLHAALAATPALRLTHHRSTVQALAPTPEGWQVRTDAAAHTADDVVLCTGHEARGLPPGAWSASGWWSDPWSCGEALDALPVQVPVLLIGSGLTAVDVWQRLMRRPGAAQSAPVTLLSRHGWLPQPHRPHDAPPPSGFLPDTVLGDAHTARQLLRGLRQLTATAGGAGLDWRDVMADLRRHTPRLWHQLPVQEQRRAVRHGTAAWDSHRHRAAPEVAAQVAEARRTQRLQVIAGRLVDWAPLSAGSWQLQLQRRDGTRQEAVAGAIVNCTGPAPQRCAPAAKLRQQGLQAGWYRPHANGLGPAVDAEGRMLHADGHVQSRLWCLGPALRAAHWEATAVPELRQHAQRLAQHLAQPLLQRR</sequence>
<dbReference type="SUPFAM" id="SSF51905">
    <property type="entry name" value="FAD/NAD(P)-binding domain"/>
    <property type="match status" value="1"/>
</dbReference>
<dbReference type="RefSeq" id="WP_394386939.1">
    <property type="nucleotide sequence ID" value="NZ_JBIGIB010000006.1"/>
</dbReference>
<dbReference type="InterPro" id="IPR052189">
    <property type="entry name" value="L-asp_N-monooxygenase_NS-form"/>
</dbReference>
<evidence type="ECO:0000259" key="1">
    <source>
        <dbReference type="Pfam" id="PF13454"/>
    </source>
</evidence>